<comment type="caution">
    <text evidence="2">The sequence shown here is derived from an EMBL/GenBank/DDBJ whole genome shotgun (WGS) entry which is preliminary data.</text>
</comment>
<keyword evidence="3" id="KW-1185">Reference proteome</keyword>
<evidence type="ECO:0000256" key="1">
    <source>
        <dbReference type="SAM" id="Phobius"/>
    </source>
</evidence>
<gene>
    <name evidence="2" type="ORF">GJ744_006154</name>
</gene>
<organism evidence="2 3">
    <name type="scientific">Endocarpon pusillum</name>
    <dbReference type="NCBI Taxonomy" id="364733"/>
    <lineage>
        <taxon>Eukaryota</taxon>
        <taxon>Fungi</taxon>
        <taxon>Dikarya</taxon>
        <taxon>Ascomycota</taxon>
        <taxon>Pezizomycotina</taxon>
        <taxon>Eurotiomycetes</taxon>
        <taxon>Chaetothyriomycetidae</taxon>
        <taxon>Verrucariales</taxon>
        <taxon>Verrucariaceae</taxon>
        <taxon>Endocarpon</taxon>
    </lineage>
</organism>
<proteinExistence type="predicted"/>
<keyword evidence="1" id="KW-0812">Transmembrane</keyword>
<keyword evidence="1" id="KW-0472">Membrane</keyword>
<dbReference type="EMBL" id="JAACFV010000274">
    <property type="protein sequence ID" value="KAF7502299.1"/>
    <property type="molecule type" value="Genomic_DNA"/>
</dbReference>
<evidence type="ECO:0000313" key="3">
    <source>
        <dbReference type="Proteomes" id="UP000606974"/>
    </source>
</evidence>
<dbReference type="AlphaFoldDB" id="A0A8H7DWU4"/>
<sequence>MIGAGAIAVAGWVAKAAPIEAWVLNALLILSFVASFLTVSVIAAAVTVLFGVSGLLLGGAYLMFKVAQNILLVVGKTQSDACSIEDYVESGVRTAATSYLPAVPPSSPVCWGGFFIYTKKTVGFYGTALFLTLNRKRVDLSIGMDCRNSLLGGSNSIIILKSSDVKAVESRARGCHDKHGEIEMNTGKSSVKIASKYGNGSWGYCIMDRE</sequence>
<dbReference type="Proteomes" id="UP000606974">
    <property type="component" value="Unassembled WGS sequence"/>
</dbReference>
<name>A0A8H7DWU4_9EURO</name>
<reference evidence="2" key="1">
    <citation type="submission" date="2020-02" db="EMBL/GenBank/DDBJ databases">
        <authorList>
            <person name="Palmer J.M."/>
        </authorList>
    </citation>
    <scope>NUCLEOTIDE SEQUENCE</scope>
    <source>
        <strain evidence="2">EPUS1.4</strain>
        <tissue evidence="2">Thallus</tissue>
    </source>
</reference>
<evidence type="ECO:0000313" key="2">
    <source>
        <dbReference type="EMBL" id="KAF7502299.1"/>
    </source>
</evidence>
<keyword evidence="1" id="KW-1133">Transmembrane helix</keyword>
<accession>A0A8H7DWU4</accession>
<dbReference type="OrthoDB" id="4765977at2759"/>
<protein>
    <submittedName>
        <fullName evidence="2">Uncharacterized protein</fullName>
    </submittedName>
</protein>
<feature type="transmembrane region" description="Helical" evidence="1">
    <location>
        <begin position="26"/>
        <end position="57"/>
    </location>
</feature>